<dbReference type="Pfam" id="PF13751">
    <property type="entry name" value="DDE_Tnp_1_6"/>
    <property type="match status" value="1"/>
</dbReference>
<reference evidence="2 3" key="1">
    <citation type="submission" date="2024-09" db="EMBL/GenBank/DDBJ databases">
        <authorList>
            <person name="Sun Q."/>
            <person name="Mori K."/>
        </authorList>
    </citation>
    <scope>NUCLEOTIDE SEQUENCE [LARGE SCALE GENOMIC DNA]</scope>
    <source>
        <strain evidence="2 3">TISTR 2452</strain>
    </source>
</reference>
<dbReference type="InterPro" id="IPR025668">
    <property type="entry name" value="Tnp_DDE_dom"/>
</dbReference>
<organism evidence="2 3">
    <name type="scientific">Paenibacillus aurantiacus</name>
    <dbReference type="NCBI Taxonomy" id="1936118"/>
    <lineage>
        <taxon>Bacteria</taxon>
        <taxon>Bacillati</taxon>
        <taxon>Bacillota</taxon>
        <taxon>Bacilli</taxon>
        <taxon>Bacillales</taxon>
        <taxon>Paenibacillaceae</taxon>
        <taxon>Paenibacillus</taxon>
    </lineage>
</organism>
<proteinExistence type="predicted"/>
<name>A0ABV5KRX8_9BACL</name>
<protein>
    <submittedName>
        <fullName evidence="2">Transposase</fullName>
    </submittedName>
</protein>
<sequence length="79" mass="9508">MKVNCTKAAGKREIKASLEYLLYKQQARERLKRDDGYTLSVRRMHEPESVFGQMKYNRGFRRKRQWTENGKCSYRDTTL</sequence>
<evidence type="ECO:0000313" key="2">
    <source>
        <dbReference type="EMBL" id="MFB9327980.1"/>
    </source>
</evidence>
<dbReference type="EMBL" id="JBHMDO010000031">
    <property type="protein sequence ID" value="MFB9327980.1"/>
    <property type="molecule type" value="Genomic_DNA"/>
</dbReference>
<dbReference type="Proteomes" id="UP001589747">
    <property type="component" value="Unassembled WGS sequence"/>
</dbReference>
<comment type="caution">
    <text evidence="2">The sequence shown here is derived from an EMBL/GenBank/DDBJ whole genome shotgun (WGS) entry which is preliminary data.</text>
</comment>
<evidence type="ECO:0000259" key="1">
    <source>
        <dbReference type="Pfam" id="PF13751"/>
    </source>
</evidence>
<accession>A0ABV5KRX8</accession>
<feature type="domain" description="Transposase DDE" evidence="1">
    <location>
        <begin position="2"/>
        <end position="64"/>
    </location>
</feature>
<keyword evidence="3" id="KW-1185">Reference proteome</keyword>
<gene>
    <name evidence="2" type="ORF">ACFFSY_18805</name>
</gene>
<evidence type="ECO:0000313" key="3">
    <source>
        <dbReference type="Proteomes" id="UP001589747"/>
    </source>
</evidence>
<dbReference type="RefSeq" id="WP_377496866.1">
    <property type="nucleotide sequence ID" value="NZ_JBHMDO010000031.1"/>
</dbReference>